<dbReference type="SMART" id="SM00631">
    <property type="entry name" value="Zn_pept"/>
    <property type="match status" value="1"/>
</dbReference>
<gene>
    <name evidence="10" type="ORF">ACFPTR_06215</name>
</gene>
<dbReference type="PROSITE" id="PS52035">
    <property type="entry name" value="PEPTIDASE_M14"/>
    <property type="match status" value="1"/>
</dbReference>
<evidence type="ECO:0000256" key="1">
    <source>
        <dbReference type="ARBA" id="ARBA00001947"/>
    </source>
</evidence>
<feature type="domain" description="LysM" evidence="8">
    <location>
        <begin position="2"/>
        <end position="47"/>
    </location>
</feature>
<dbReference type="SUPFAM" id="SSF54106">
    <property type="entry name" value="LysM domain"/>
    <property type="match status" value="1"/>
</dbReference>
<evidence type="ECO:0000256" key="4">
    <source>
        <dbReference type="ARBA" id="ARBA00022801"/>
    </source>
</evidence>
<keyword evidence="4" id="KW-0378">Hydrolase</keyword>
<evidence type="ECO:0000256" key="2">
    <source>
        <dbReference type="ARBA" id="ARBA00005988"/>
    </source>
</evidence>
<comment type="similarity">
    <text evidence="2 7">Belongs to the peptidase M14 family.</text>
</comment>
<dbReference type="Proteomes" id="UP001596143">
    <property type="component" value="Unassembled WGS sequence"/>
</dbReference>
<dbReference type="PRINTS" id="PR00765">
    <property type="entry name" value="CRBOXYPTASEA"/>
</dbReference>
<comment type="cofactor">
    <cofactor evidence="1">
        <name>Zn(2+)</name>
        <dbReference type="ChEBI" id="CHEBI:29105"/>
    </cofactor>
</comment>
<protein>
    <submittedName>
        <fullName evidence="10">M14 family metallopeptidase</fullName>
    </submittedName>
</protein>
<keyword evidence="3" id="KW-0645">Protease</keyword>
<evidence type="ECO:0000313" key="10">
    <source>
        <dbReference type="EMBL" id="MFC5628490.1"/>
    </source>
</evidence>
<dbReference type="Pfam" id="PF01476">
    <property type="entry name" value="LysM"/>
    <property type="match status" value="1"/>
</dbReference>
<keyword evidence="11" id="KW-1185">Reference proteome</keyword>
<dbReference type="Gene3D" id="3.10.350.10">
    <property type="entry name" value="LysM domain"/>
    <property type="match status" value="1"/>
</dbReference>
<dbReference type="PANTHER" id="PTHR11705">
    <property type="entry name" value="PROTEASE FAMILY M14 CARBOXYPEPTIDASE A,B"/>
    <property type="match status" value="1"/>
</dbReference>
<evidence type="ECO:0000256" key="7">
    <source>
        <dbReference type="PROSITE-ProRule" id="PRU01379"/>
    </source>
</evidence>
<dbReference type="PANTHER" id="PTHR11705:SF143">
    <property type="entry name" value="SLL0236 PROTEIN"/>
    <property type="match status" value="1"/>
</dbReference>
<evidence type="ECO:0000313" key="11">
    <source>
        <dbReference type="Proteomes" id="UP001596143"/>
    </source>
</evidence>
<dbReference type="Gene3D" id="3.40.630.10">
    <property type="entry name" value="Zn peptidases"/>
    <property type="match status" value="1"/>
</dbReference>
<dbReference type="CDD" id="cd00118">
    <property type="entry name" value="LysM"/>
    <property type="match status" value="1"/>
</dbReference>
<dbReference type="InterPro" id="IPR018392">
    <property type="entry name" value="LysM"/>
</dbReference>
<evidence type="ECO:0000256" key="3">
    <source>
        <dbReference type="ARBA" id="ARBA00022670"/>
    </source>
</evidence>
<keyword evidence="5" id="KW-0862">Zinc</keyword>
<dbReference type="SMART" id="SM00257">
    <property type="entry name" value="LysM"/>
    <property type="match status" value="1"/>
</dbReference>
<dbReference type="RefSeq" id="WP_270896735.1">
    <property type="nucleotide sequence ID" value="NZ_JBHSPF010000023.1"/>
</dbReference>
<evidence type="ECO:0000259" key="8">
    <source>
        <dbReference type="PROSITE" id="PS51782"/>
    </source>
</evidence>
<comment type="caution">
    <text evidence="10">The sequence shown here is derived from an EMBL/GenBank/DDBJ whole genome shotgun (WGS) entry which is preliminary data.</text>
</comment>
<dbReference type="SUPFAM" id="SSF53187">
    <property type="entry name" value="Zn-dependent exopeptidases"/>
    <property type="match status" value="1"/>
</dbReference>
<dbReference type="InterPro" id="IPR036779">
    <property type="entry name" value="LysM_dom_sf"/>
</dbReference>
<accession>A0ABW0U6X3</accession>
<dbReference type="PROSITE" id="PS51782">
    <property type="entry name" value="LYSM"/>
    <property type="match status" value="1"/>
</dbReference>
<dbReference type="EMBL" id="JBHSPF010000023">
    <property type="protein sequence ID" value="MFC5628490.1"/>
    <property type="molecule type" value="Genomic_DNA"/>
</dbReference>
<feature type="domain" description="Peptidase M14" evidence="9">
    <location>
        <begin position="60"/>
        <end position="347"/>
    </location>
</feature>
<dbReference type="InterPro" id="IPR034274">
    <property type="entry name" value="ENP1_M14_CPD"/>
</dbReference>
<sequence>MKEYTVQLGDTLAKLCYRYQTRKEDMLAKNPSLSSNGYLYPGKRIYLPEPIKGLYQENICYYEYGFRELEKDRIELSVQHGVTSEAIGTSRLGTPIWLFRIGTGHKKIFYSGTWHGNEWLNSWLLIQFIHILVQKQAKEETWYGIDIPALLKEVTLYIVPLVNPDGAELVQTGRVAKEKEMARILSINDGMKTFDHWSANAYGVDLNHQWPAGWKEEARTSPNRPFPRHYGGIAPLTEPEARAIYELTMREDFSHVIALHSQGEEIYWGYRGLEPEESKTLAERLGRVSSYEPVHTANSQAGYKDWFIKEFRRPGFTVETGRGQNPLPFQSSARMWVTAMPLLLESCLFPNFAT</sequence>
<feature type="active site" description="Proton donor/acceptor" evidence="7">
    <location>
        <position position="319"/>
    </location>
</feature>
<name>A0ABW0U6X3_9BACI</name>
<keyword evidence="6" id="KW-0482">Metalloprotease</keyword>
<dbReference type="CDD" id="cd06229">
    <property type="entry name" value="M14_Endopeptidase_I"/>
    <property type="match status" value="1"/>
</dbReference>
<evidence type="ECO:0000259" key="9">
    <source>
        <dbReference type="PROSITE" id="PS52035"/>
    </source>
</evidence>
<dbReference type="InterPro" id="IPR000834">
    <property type="entry name" value="Peptidase_M14"/>
</dbReference>
<proteinExistence type="inferred from homology"/>
<evidence type="ECO:0000256" key="5">
    <source>
        <dbReference type="ARBA" id="ARBA00022833"/>
    </source>
</evidence>
<evidence type="ECO:0000256" key="6">
    <source>
        <dbReference type="ARBA" id="ARBA00023049"/>
    </source>
</evidence>
<reference evidence="11" key="1">
    <citation type="journal article" date="2019" name="Int. J. Syst. Evol. Microbiol.">
        <title>The Global Catalogue of Microorganisms (GCM) 10K type strain sequencing project: providing services to taxonomists for standard genome sequencing and annotation.</title>
        <authorList>
            <consortium name="The Broad Institute Genomics Platform"/>
            <consortium name="The Broad Institute Genome Sequencing Center for Infectious Disease"/>
            <person name="Wu L."/>
            <person name="Ma J."/>
        </authorList>
    </citation>
    <scope>NUCLEOTIDE SEQUENCE [LARGE SCALE GENOMIC DNA]</scope>
    <source>
        <strain evidence="11">CGMCC 1.15790</strain>
    </source>
</reference>
<organism evidence="10 11">
    <name type="scientific">Aliibacillus thermotolerans</name>
    <dbReference type="NCBI Taxonomy" id="1834418"/>
    <lineage>
        <taxon>Bacteria</taxon>
        <taxon>Bacillati</taxon>
        <taxon>Bacillota</taxon>
        <taxon>Bacilli</taxon>
        <taxon>Bacillales</taxon>
        <taxon>Bacillaceae</taxon>
        <taxon>Aliibacillus</taxon>
    </lineage>
</organism>
<dbReference type="Pfam" id="PF00246">
    <property type="entry name" value="Peptidase_M14"/>
    <property type="match status" value="1"/>
</dbReference>